<accession>A0A9Q0JL58</accession>
<dbReference type="PANTHER" id="PTHR43880">
    <property type="entry name" value="ALCOHOL DEHYDROGENASE"/>
    <property type="match status" value="1"/>
</dbReference>
<evidence type="ECO:0000313" key="11">
    <source>
        <dbReference type="Proteomes" id="UP001141552"/>
    </source>
</evidence>
<dbReference type="GO" id="GO:0046294">
    <property type="term" value="P:formaldehyde catabolic process"/>
    <property type="evidence" value="ECO:0007669"/>
    <property type="project" value="TreeGrafter"/>
</dbReference>
<sequence>SKRSGNVQAQQSTAVVCWGAGEALRLEEIEVEPPKSSEIRVKMLYASLCHTDILSITGYPIPLFPRVLGHEGVGVVESIGQGVEDIKIGDHVIPMSLGECQECENCTSEKTNLCLKYGLDFSALMPDGTSRLSSKGQRLYHHFTCGTWSEYMVTSVNYVVKIDPAMHLPYASLLSCGYTTGFGSAWMAAKVERGSSVAVFGLGAVGLGVVEGARMQGAAKIIGIDINERKKHKGEIFGMTHFINPNESPDKTNAEAVKDLTGGMGGQGQTIVVGAGNDATVAIDFIPLLCGGNLKGCIFGDIKAKSHLPIILHKCKNNELHLEELLTHEVSLHEISKAIQLSKQPDCVKVLIKI</sequence>
<evidence type="ECO:0000313" key="10">
    <source>
        <dbReference type="EMBL" id="KAJ4846766.1"/>
    </source>
</evidence>
<dbReference type="SMART" id="SM00829">
    <property type="entry name" value="PKS_ER"/>
    <property type="match status" value="1"/>
</dbReference>
<dbReference type="Gene3D" id="3.40.50.720">
    <property type="entry name" value="NAD(P)-binding Rossmann-like Domain"/>
    <property type="match status" value="1"/>
</dbReference>
<evidence type="ECO:0000256" key="3">
    <source>
        <dbReference type="ARBA" id="ARBA00022723"/>
    </source>
</evidence>
<dbReference type="PANTHER" id="PTHR43880:SF38">
    <property type="entry name" value="ALCOHOL DEHYDROGENASE-RELATED"/>
    <property type="match status" value="1"/>
</dbReference>
<dbReference type="Pfam" id="PF08240">
    <property type="entry name" value="ADH_N"/>
    <property type="match status" value="1"/>
</dbReference>
<dbReference type="InterPro" id="IPR002328">
    <property type="entry name" value="ADH_Zn_CS"/>
</dbReference>
<dbReference type="Gene3D" id="3.90.180.10">
    <property type="entry name" value="Medium-chain alcohol dehydrogenases, catalytic domain"/>
    <property type="match status" value="1"/>
</dbReference>
<dbReference type="FunFam" id="3.40.50.720:FF:000003">
    <property type="entry name" value="S-(hydroxymethyl)glutathione dehydrogenase"/>
    <property type="match status" value="1"/>
</dbReference>
<evidence type="ECO:0000259" key="9">
    <source>
        <dbReference type="SMART" id="SM00829"/>
    </source>
</evidence>
<evidence type="ECO:0000256" key="2">
    <source>
        <dbReference type="ARBA" id="ARBA00011738"/>
    </source>
</evidence>
<dbReference type="SUPFAM" id="SSF50129">
    <property type="entry name" value="GroES-like"/>
    <property type="match status" value="1"/>
</dbReference>
<feature type="non-terminal residue" evidence="10">
    <location>
        <position position="354"/>
    </location>
</feature>
<comment type="subunit">
    <text evidence="2">Homodimer.</text>
</comment>
<comment type="caution">
    <text evidence="10">The sequence shown here is derived from an EMBL/GenBank/DDBJ whole genome shotgun (WGS) entry which is preliminary data.</text>
</comment>
<dbReference type="Proteomes" id="UP001141552">
    <property type="component" value="Unassembled WGS sequence"/>
</dbReference>
<comment type="cofactor">
    <cofactor evidence="1 8">
        <name>Zn(2+)</name>
        <dbReference type="ChEBI" id="CHEBI:29105"/>
    </cofactor>
</comment>
<comment type="similarity">
    <text evidence="7">Belongs to the zinc-containing alcohol dehydrogenase family. Class-IV subfamily.</text>
</comment>
<gene>
    <name evidence="10" type="ORF">Tsubulata_035279</name>
</gene>
<keyword evidence="6" id="KW-0520">NAD</keyword>
<evidence type="ECO:0000256" key="8">
    <source>
        <dbReference type="RuleBase" id="RU361277"/>
    </source>
</evidence>
<dbReference type="InterPro" id="IPR013154">
    <property type="entry name" value="ADH-like_N"/>
</dbReference>
<keyword evidence="4 8" id="KW-0862">Zinc</keyword>
<feature type="domain" description="Enoyl reductase (ER)" evidence="9">
    <location>
        <begin position="19"/>
        <end position="352"/>
    </location>
</feature>
<protein>
    <recommendedName>
        <fullName evidence="9">Enoyl reductase (ER) domain-containing protein</fullName>
    </recommendedName>
</protein>
<dbReference type="InterPro" id="IPR020843">
    <property type="entry name" value="ER"/>
</dbReference>
<dbReference type="FunFam" id="3.90.180.10:FF:000067">
    <property type="entry name" value="alcohol dehydrogenase 1-like isoform X1"/>
    <property type="match status" value="1"/>
</dbReference>
<dbReference type="GO" id="GO:0008270">
    <property type="term" value="F:zinc ion binding"/>
    <property type="evidence" value="ECO:0007669"/>
    <property type="project" value="InterPro"/>
</dbReference>
<reference evidence="10" key="2">
    <citation type="journal article" date="2023" name="Plants (Basel)">
        <title>Annotation of the Turnera subulata (Passifloraceae) Draft Genome Reveals the S-Locus Evolved after the Divergence of Turneroideae from Passifloroideae in a Stepwise Manner.</title>
        <authorList>
            <person name="Henning P.M."/>
            <person name="Roalson E.H."/>
            <person name="Mir W."/>
            <person name="McCubbin A.G."/>
            <person name="Shore J.S."/>
        </authorList>
    </citation>
    <scope>NUCLEOTIDE SEQUENCE</scope>
    <source>
        <strain evidence="10">F60SS</strain>
    </source>
</reference>
<dbReference type="InterPro" id="IPR036291">
    <property type="entry name" value="NAD(P)-bd_dom_sf"/>
</dbReference>
<reference evidence="10" key="1">
    <citation type="submission" date="2022-02" db="EMBL/GenBank/DDBJ databases">
        <authorList>
            <person name="Henning P.M."/>
            <person name="McCubbin A.G."/>
            <person name="Shore J.S."/>
        </authorList>
    </citation>
    <scope>NUCLEOTIDE SEQUENCE</scope>
    <source>
        <strain evidence="10">F60SS</strain>
        <tissue evidence="10">Leaves</tissue>
    </source>
</reference>
<dbReference type="GO" id="GO:0051903">
    <property type="term" value="F:S-(hydroxymethyl)glutathione dehydrogenase [NAD(P)+] activity"/>
    <property type="evidence" value="ECO:0007669"/>
    <property type="project" value="TreeGrafter"/>
</dbReference>
<name>A0A9Q0JL58_9ROSI</name>
<organism evidence="10 11">
    <name type="scientific">Turnera subulata</name>
    <dbReference type="NCBI Taxonomy" id="218843"/>
    <lineage>
        <taxon>Eukaryota</taxon>
        <taxon>Viridiplantae</taxon>
        <taxon>Streptophyta</taxon>
        <taxon>Embryophyta</taxon>
        <taxon>Tracheophyta</taxon>
        <taxon>Spermatophyta</taxon>
        <taxon>Magnoliopsida</taxon>
        <taxon>eudicotyledons</taxon>
        <taxon>Gunneridae</taxon>
        <taxon>Pentapetalae</taxon>
        <taxon>rosids</taxon>
        <taxon>fabids</taxon>
        <taxon>Malpighiales</taxon>
        <taxon>Passifloraceae</taxon>
        <taxon>Turnera</taxon>
    </lineage>
</organism>
<dbReference type="SUPFAM" id="SSF51735">
    <property type="entry name" value="NAD(P)-binding Rossmann-fold domains"/>
    <property type="match status" value="1"/>
</dbReference>
<proteinExistence type="inferred from homology"/>
<keyword evidence="5" id="KW-0560">Oxidoreductase</keyword>
<keyword evidence="11" id="KW-1185">Reference proteome</keyword>
<evidence type="ECO:0000256" key="7">
    <source>
        <dbReference type="ARBA" id="ARBA00060764"/>
    </source>
</evidence>
<dbReference type="EMBL" id="JAKUCV010001343">
    <property type="protein sequence ID" value="KAJ4846766.1"/>
    <property type="molecule type" value="Genomic_DNA"/>
</dbReference>
<evidence type="ECO:0000256" key="6">
    <source>
        <dbReference type="ARBA" id="ARBA00023027"/>
    </source>
</evidence>
<dbReference type="InterPro" id="IPR013149">
    <property type="entry name" value="ADH-like_C"/>
</dbReference>
<evidence type="ECO:0000256" key="1">
    <source>
        <dbReference type="ARBA" id="ARBA00001947"/>
    </source>
</evidence>
<dbReference type="InterPro" id="IPR011032">
    <property type="entry name" value="GroES-like_sf"/>
</dbReference>
<evidence type="ECO:0000256" key="5">
    <source>
        <dbReference type="ARBA" id="ARBA00023002"/>
    </source>
</evidence>
<evidence type="ECO:0000256" key="4">
    <source>
        <dbReference type="ARBA" id="ARBA00022833"/>
    </source>
</evidence>
<dbReference type="PROSITE" id="PS00059">
    <property type="entry name" value="ADH_ZINC"/>
    <property type="match status" value="1"/>
</dbReference>
<dbReference type="AlphaFoldDB" id="A0A9Q0JL58"/>
<dbReference type="OrthoDB" id="417550at2759"/>
<dbReference type="Pfam" id="PF00107">
    <property type="entry name" value="ADH_zinc_N"/>
    <property type="match status" value="1"/>
</dbReference>
<keyword evidence="3 8" id="KW-0479">Metal-binding</keyword>
<dbReference type="GO" id="GO:0005829">
    <property type="term" value="C:cytosol"/>
    <property type="evidence" value="ECO:0007669"/>
    <property type="project" value="TreeGrafter"/>
</dbReference>